<evidence type="ECO:0000259" key="5">
    <source>
        <dbReference type="PROSITE" id="PS50089"/>
    </source>
</evidence>
<gene>
    <name evidence="6" type="ORF">FGO68_gene17610</name>
</gene>
<evidence type="ECO:0000313" key="7">
    <source>
        <dbReference type="Proteomes" id="UP000785679"/>
    </source>
</evidence>
<organism evidence="6 7">
    <name type="scientific">Halteria grandinella</name>
    <dbReference type="NCBI Taxonomy" id="5974"/>
    <lineage>
        <taxon>Eukaryota</taxon>
        <taxon>Sar</taxon>
        <taxon>Alveolata</taxon>
        <taxon>Ciliophora</taxon>
        <taxon>Intramacronucleata</taxon>
        <taxon>Spirotrichea</taxon>
        <taxon>Stichotrichia</taxon>
        <taxon>Sporadotrichida</taxon>
        <taxon>Halteriidae</taxon>
        <taxon>Halteria</taxon>
    </lineage>
</organism>
<dbReference type="InterPro" id="IPR052788">
    <property type="entry name" value="RING-type_E3_ligase_ATL"/>
</dbReference>
<dbReference type="Proteomes" id="UP000785679">
    <property type="component" value="Unassembled WGS sequence"/>
</dbReference>
<dbReference type="InterPro" id="IPR013083">
    <property type="entry name" value="Znf_RING/FYVE/PHD"/>
</dbReference>
<keyword evidence="1" id="KW-0479">Metal-binding</keyword>
<accession>A0A8J8NBS5</accession>
<dbReference type="PANTHER" id="PTHR45798:SF97">
    <property type="entry name" value="ALCOHOL-SENSITIVE RING FINGER PROTEIN 1"/>
    <property type="match status" value="1"/>
</dbReference>
<evidence type="ECO:0000313" key="6">
    <source>
        <dbReference type="EMBL" id="TNV71816.1"/>
    </source>
</evidence>
<name>A0A8J8NBS5_HALGN</name>
<keyword evidence="2 4" id="KW-0863">Zinc-finger</keyword>
<feature type="domain" description="RING-type" evidence="5">
    <location>
        <begin position="20"/>
        <end position="64"/>
    </location>
</feature>
<dbReference type="Gene3D" id="3.30.40.10">
    <property type="entry name" value="Zinc/RING finger domain, C3HC4 (zinc finger)"/>
    <property type="match status" value="1"/>
</dbReference>
<dbReference type="SUPFAM" id="SSF57850">
    <property type="entry name" value="RING/U-box"/>
    <property type="match status" value="1"/>
</dbReference>
<keyword evidence="7" id="KW-1185">Reference proteome</keyword>
<dbReference type="GO" id="GO:0008270">
    <property type="term" value="F:zinc ion binding"/>
    <property type="evidence" value="ECO:0007669"/>
    <property type="project" value="UniProtKB-KW"/>
</dbReference>
<dbReference type="InterPro" id="IPR001841">
    <property type="entry name" value="Znf_RING"/>
</dbReference>
<protein>
    <recommendedName>
        <fullName evidence="5">RING-type domain-containing protein</fullName>
    </recommendedName>
</protein>
<dbReference type="PANTHER" id="PTHR45798">
    <property type="entry name" value="RING-H2 FINGER PROTEIN ATL61-RELATED-RELATED"/>
    <property type="match status" value="1"/>
</dbReference>
<reference evidence="6" key="1">
    <citation type="submission" date="2019-06" db="EMBL/GenBank/DDBJ databases">
        <authorList>
            <person name="Zheng W."/>
        </authorList>
    </citation>
    <scope>NUCLEOTIDE SEQUENCE</scope>
    <source>
        <strain evidence="6">QDHG01</strain>
    </source>
</reference>
<dbReference type="Pfam" id="PF13639">
    <property type="entry name" value="zf-RING_2"/>
    <property type="match status" value="1"/>
</dbReference>
<sequence length="69" mass="8153">MPEQKLNKAKGKKKQTADPCAICFEEFGLDEQVRITPCKHKFHSECIMEWIKWKLPKPDCPNCRQEFSK</sequence>
<dbReference type="EMBL" id="RRYP01027031">
    <property type="protein sequence ID" value="TNV71816.1"/>
    <property type="molecule type" value="Genomic_DNA"/>
</dbReference>
<keyword evidence="3" id="KW-0862">Zinc</keyword>
<comment type="caution">
    <text evidence="6">The sequence shown here is derived from an EMBL/GenBank/DDBJ whole genome shotgun (WGS) entry which is preliminary data.</text>
</comment>
<dbReference type="SMART" id="SM00184">
    <property type="entry name" value="RING"/>
    <property type="match status" value="1"/>
</dbReference>
<evidence type="ECO:0000256" key="4">
    <source>
        <dbReference type="PROSITE-ProRule" id="PRU00175"/>
    </source>
</evidence>
<evidence type="ECO:0000256" key="3">
    <source>
        <dbReference type="ARBA" id="ARBA00022833"/>
    </source>
</evidence>
<dbReference type="OrthoDB" id="9984778at2759"/>
<evidence type="ECO:0000256" key="1">
    <source>
        <dbReference type="ARBA" id="ARBA00022723"/>
    </source>
</evidence>
<evidence type="ECO:0000256" key="2">
    <source>
        <dbReference type="ARBA" id="ARBA00022771"/>
    </source>
</evidence>
<proteinExistence type="predicted"/>
<dbReference type="PROSITE" id="PS50089">
    <property type="entry name" value="ZF_RING_2"/>
    <property type="match status" value="1"/>
</dbReference>
<dbReference type="AlphaFoldDB" id="A0A8J8NBS5"/>